<evidence type="ECO:0000313" key="9">
    <source>
        <dbReference type="EMBL" id="GBG97359.1"/>
    </source>
</evidence>
<dbReference type="PANTHER" id="PTHR33778:SF1">
    <property type="entry name" value="MAGNESIUM TRANSPORTER YHID-RELATED"/>
    <property type="match status" value="1"/>
</dbReference>
<evidence type="ECO:0000256" key="2">
    <source>
        <dbReference type="ARBA" id="ARBA00009298"/>
    </source>
</evidence>
<dbReference type="Proteomes" id="UP000245021">
    <property type="component" value="Unassembled WGS sequence"/>
</dbReference>
<dbReference type="Pfam" id="PF02308">
    <property type="entry name" value="MgtC"/>
    <property type="match status" value="1"/>
</dbReference>
<evidence type="ECO:0000313" key="10">
    <source>
        <dbReference type="Proteomes" id="UP000245021"/>
    </source>
</evidence>
<name>A0A2R5HH41_9LACT</name>
<keyword evidence="10" id="KW-1185">Reference proteome</keyword>
<dbReference type="InterPro" id="IPR003416">
    <property type="entry name" value="MgtC/SapB/SrpB/YhiD_fam"/>
</dbReference>
<dbReference type="AlphaFoldDB" id="A0A2R5HH41"/>
<feature type="transmembrane region" description="Helical" evidence="7">
    <location>
        <begin position="33"/>
        <end position="51"/>
    </location>
</feature>
<evidence type="ECO:0000256" key="6">
    <source>
        <dbReference type="ARBA" id="ARBA00023136"/>
    </source>
</evidence>
<gene>
    <name evidence="9" type="primary">mgtC</name>
    <name evidence="9" type="ORF">NtB2_01499</name>
</gene>
<dbReference type="GO" id="GO:0005886">
    <property type="term" value="C:plasma membrane"/>
    <property type="evidence" value="ECO:0007669"/>
    <property type="project" value="UniProtKB-SubCell"/>
</dbReference>
<comment type="subcellular location">
    <subcellularLocation>
        <location evidence="1">Cell membrane</location>
        <topology evidence="1">Multi-pass membrane protein</topology>
    </subcellularLocation>
</comment>
<comment type="caution">
    <text evidence="9">The sequence shown here is derived from an EMBL/GenBank/DDBJ whole genome shotgun (WGS) entry which is preliminary data.</text>
</comment>
<feature type="transmembrane region" description="Helical" evidence="7">
    <location>
        <begin position="81"/>
        <end position="97"/>
    </location>
</feature>
<keyword evidence="3" id="KW-1003">Cell membrane</keyword>
<dbReference type="EMBL" id="BFFO01000010">
    <property type="protein sequence ID" value="GBG97359.1"/>
    <property type="molecule type" value="Genomic_DNA"/>
</dbReference>
<protein>
    <submittedName>
        <fullName evidence="9">Magnesium transporter MgtC</fullName>
    </submittedName>
</protein>
<evidence type="ECO:0000256" key="4">
    <source>
        <dbReference type="ARBA" id="ARBA00022692"/>
    </source>
</evidence>
<dbReference type="PRINTS" id="PR01837">
    <property type="entry name" value="MGTCSAPBPROT"/>
</dbReference>
<dbReference type="PANTHER" id="PTHR33778">
    <property type="entry name" value="PROTEIN MGTC"/>
    <property type="match status" value="1"/>
</dbReference>
<evidence type="ECO:0000256" key="1">
    <source>
        <dbReference type="ARBA" id="ARBA00004651"/>
    </source>
</evidence>
<feature type="domain" description="MgtC/SapB/SrpB/YhiD N-terminal" evidence="8">
    <location>
        <begin position="1"/>
        <end position="99"/>
    </location>
</feature>
<sequence>MIVALAACLIMLVSKYGFLDLASQQVSFDPSRVAAQIVSGIGFLGAGMIFVRHNLVNGLTTAAGVWATAGIGMAIGGRLYLLGIFATLMILVFQSLLHRNMKWLPNQLQEQVFMSFDADFDALTFIEESLKAEEMVLINIKIKREFDQQKISLQLKAGGDQDFYQFIKRMNQEPSLRLLEY</sequence>
<evidence type="ECO:0000256" key="3">
    <source>
        <dbReference type="ARBA" id="ARBA00022475"/>
    </source>
</evidence>
<keyword evidence="6 7" id="KW-0472">Membrane</keyword>
<evidence type="ECO:0000259" key="8">
    <source>
        <dbReference type="Pfam" id="PF02308"/>
    </source>
</evidence>
<evidence type="ECO:0000256" key="7">
    <source>
        <dbReference type="SAM" id="Phobius"/>
    </source>
</evidence>
<keyword evidence="4 7" id="KW-0812">Transmembrane</keyword>
<keyword evidence="5 7" id="KW-1133">Transmembrane helix</keyword>
<accession>A0A2R5HH41</accession>
<comment type="similarity">
    <text evidence="2">Belongs to the MgtC/SapB family.</text>
</comment>
<organism evidence="9 10">
    <name type="scientific">Lactococcus termiticola</name>
    <dbReference type="NCBI Taxonomy" id="2169526"/>
    <lineage>
        <taxon>Bacteria</taxon>
        <taxon>Bacillati</taxon>
        <taxon>Bacillota</taxon>
        <taxon>Bacilli</taxon>
        <taxon>Lactobacillales</taxon>
        <taxon>Streptococcaceae</taxon>
        <taxon>Lactococcus</taxon>
    </lineage>
</organism>
<dbReference type="InterPro" id="IPR049177">
    <property type="entry name" value="MgtC_SapB_SrpB_YhiD_N"/>
</dbReference>
<reference evidence="9 10" key="1">
    <citation type="journal article" date="2018" name="Genome Announc.">
        <title>Draft Genome Sequence of Lactococcus sp. Strain NtB2 (JCM 32569), Isolated from the Gut of the Higher Termite Nasutitermes takasagoensis.</title>
        <authorList>
            <person name="Noda S."/>
            <person name="Aihara C."/>
            <person name="Yuki M."/>
            <person name="Ohkuma M."/>
        </authorList>
    </citation>
    <scope>NUCLEOTIDE SEQUENCE [LARGE SCALE GENOMIC DNA]</scope>
    <source>
        <strain evidence="9 10">NtB2</strain>
    </source>
</reference>
<proteinExistence type="inferred from homology"/>
<evidence type="ECO:0000256" key="5">
    <source>
        <dbReference type="ARBA" id="ARBA00022989"/>
    </source>
</evidence>